<comment type="caution">
    <text evidence="9">The sequence shown here is derived from an EMBL/GenBank/DDBJ whole genome shotgun (WGS) entry which is preliminary data.</text>
</comment>
<protein>
    <recommendedName>
        <fullName evidence="8">Protein nucleotidyltransferase YdiU</fullName>
        <ecNumber evidence="8">2.7.7.-</ecNumber>
    </recommendedName>
    <alternativeName>
        <fullName evidence="8">Protein adenylyltransferase YdiU</fullName>
        <ecNumber evidence="8">2.7.7.108</ecNumber>
    </alternativeName>
    <alternativeName>
        <fullName evidence="8">Protein uridylyltransferase YdiU</fullName>
        <ecNumber evidence="8">2.7.7.-</ecNumber>
    </alternativeName>
</protein>
<comment type="catalytic activity">
    <reaction evidence="8">
        <text>L-tyrosyl-[protein] + UTP = O-(5'-uridylyl)-L-tyrosyl-[protein] + diphosphate</text>
        <dbReference type="Rhea" id="RHEA:83887"/>
        <dbReference type="Rhea" id="RHEA-COMP:10136"/>
        <dbReference type="Rhea" id="RHEA-COMP:20238"/>
        <dbReference type="ChEBI" id="CHEBI:33019"/>
        <dbReference type="ChEBI" id="CHEBI:46398"/>
        <dbReference type="ChEBI" id="CHEBI:46858"/>
        <dbReference type="ChEBI" id="CHEBI:90602"/>
    </reaction>
</comment>
<evidence type="ECO:0000313" key="9">
    <source>
        <dbReference type="EMBL" id="NIJ46351.1"/>
    </source>
</evidence>
<reference evidence="9 10" key="1">
    <citation type="submission" date="2020-03" db="EMBL/GenBank/DDBJ databases">
        <title>Genomic Encyclopedia of Type Strains, Phase IV (KMG-IV): sequencing the most valuable type-strain genomes for metagenomic binning, comparative biology and taxonomic classification.</title>
        <authorList>
            <person name="Goeker M."/>
        </authorList>
    </citation>
    <scope>NUCLEOTIDE SEQUENCE [LARGE SCALE GENOMIC DNA]</scope>
    <source>
        <strain evidence="9 10">DSM 101599</strain>
    </source>
</reference>
<comment type="similarity">
    <text evidence="1 8">Belongs to the SELO family.</text>
</comment>
<dbReference type="HAMAP" id="MF_00692">
    <property type="entry name" value="SelO"/>
    <property type="match status" value="1"/>
</dbReference>
<evidence type="ECO:0000256" key="5">
    <source>
        <dbReference type="ARBA" id="ARBA00022741"/>
    </source>
</evidence>
<dbReference type="PANTHER" id="PTHR32057">
    <property type="entry name" value="PROTEIN ADENYLYLTRANSFERASE SELO, MITOCHONDRIAL"/>
    <property type="match status" value="1"/>
</dbReference>
<comment type="catalytic activity">
    <reaction evidence="8">
        <text>L-histidyl-[protein] + UTP = N(tele)-(5'-uridylyl)-L-histidyl-[protein] + diphosphate</text>
        <dbReference type="Rhea" id="RHEA:83891"/>
        <dbReference type="Rhea" id="RHEA-COMP:9745"/>
        <dbReference type="Rhea" id="RHEA-COMP:20239"/>
        <dbReference type="ChEBI" id="CHEBI:29979"/>
        <dbReference type="ChEBI" id="CHEBI:33019"/>
        <dbReference type="ChEBI" id="CHEBI:46398"/>
        <dbReference type="ChEBI" id="CHEBI:233474"/>
    </reaction>
</comment>
<dbReference type="InterPro" id="IPR003846">
    <property type="entry name" value="SelO"/>
</dbReference>
<keyword evidence="7 8" id="KW-0460">Magnesium</keyword>
<feature type="binding site" evidence="8">
    <location>
        <position position="133"/>
    </location>
    <ligand>
        <name>ATP</name>
        <dbReference type="ChEBI" id="CHEBI:30616"/>
    </ligand>
</feature>
<feature type="binding site" evidence="8">
    <location>
        <position position="100"/>
    </location>
    <ligand>
        <name>ATP</name>
        <dbReference type="ChEBI" id="CHEBI:30616"/>
    </ligand>
</feature>
<proteinExistence type="inferred from homology"/>
<comment type="catalytic activity">
    <reaction evidence="8">
        <text>L-seryl-[protein] + ATP = 3-O-(5'-adenylyl)-L-seryl-[protein] + diphosphate</text>
        <dbReference type="Rhea" id="RHEA:58120"/>
        <dbReference type="Rhea" id="RHEA-COMP:9863"/>
        <dbReference type="Rhea" id="RHEA-COMP:15073"/>
        <dbReference type="ChEBI" id="CHEBI:29999"/>
        <dbReference type="ChEBI" id="CHEBI:30616"/>
        <dbReference type="ChEBI" id="CHEBI:33019"/>
        <dbReference type="ChEBI" id="CHEBI:142516"/>
        <dbReference type="EC" id="2.7.7.108"/>
    </reaction>
</comment>
<feature type="binding site" evidence="8">
    <location>
        <position position="278"/>
    </location>
    <ligand>
        <name>Mg(2+)</name>
        <dbReference type="ChEBI" id="CHEBI:18420"/>
    </ligand>
</feature>
<keyword evidence="3 8" id="KW-0548">Nucleotidyltransferase</keyword>
<keyword evidence="2 8" id="KW-0808">Transferase</keyword>
<keyword evidence="6 8" id="KW-0067">ATP-binding</keyword>
<evidence type="ECO:0000256" key="3">
    <source>
        <dbReference type="ARBA" id="ARBA00022695"/>
    </source>
</evidence>
<comment type="catalytic activity">
    <reaction evidence="8">
        <text>L-threonyl-[protein] + ATP = 3-O-(5'-adenylyl)-L-threonyl-[protein] + diphosphate</text>
        <dbReference type="Rhea" id="RHEA:54292"/>
        <dbReference type="Rhea" id="RHEA-COMP:11060"/>
        <dbReference type="Rhea" id="RHEA-COMP:13847"/>
        <dbReference type="ChEBI" id="CHEBI:30013"/>
        <dbReference type="ChEBI" id="CHEBI:30616"/>
        <dbReference type="ChEBI" id="CHEBI:33019"/>
        <dbReference type="ChEBI" id="CHEBI:138113"/>
        <dbReference type="EC" id="2.7.7.108"/>
    </reaction>
</comment>
<feature type="binding site" evidence="8">
    <location>
        <position position="102"/>
    </location>
    <ligand>
        <name>ATP</name>
        <dbReference type="ChEBI" id="CHEBI:30616"/>
    </ligand>
</feature>
<gene>
    <name evidence="8" type="primary">ydiU</name>
    <name evidence="8" type="synonym">selO</name>
    <name evidence="9" type="ORF">FHR24_002838</name>
</gene>
<dbReference type="Proteomes" id="UP000745859">
    <property type="component" value="Unassembled WGS sequence"/>
</dbReference>
<dbReference type="EC" id="2.7.7.108" evidence="8"/>
<sequence>MKLNIQDTFTSELPADSNLENFTRQVENACYSLATPIKTKNPNLLHVNTEVAKQLGFSDEDLKSKEFTKLVTGNTVYPNTEPYAMCYGGHQFGNWAGQLGDGRAINLFQVKTDKSYTLQLKGAGKTPYSRTADGLAVLRSSIREYLCAEAMFNLGVPTTRSLSLSLSGDEVLRDVLYNGNPAYEPGAIVARVSESFIRFGSFQIFASRNDKTTLAALMNYTIRHHFPNLEENSKEDYIKLFQEIVNATVTMIVHWQRVGFVHGVMNTDNLSVLGLTIDYGPYGWLDNYDPDWTPNTTDSQNRRYRYGQQPNIGLWNLYQLANTFYTLTEDAKPLEEALNSYKTQFEEQNLAMMCAKIGIETPNKQDYILIQSLETNLKLIETDMTIFFRLLATADKIEDCLDAFYTPEQLKGETLTEWQVWFDQYFTRLASENISKEERIAKMNTTNPKYVLRNYMSQLAIEAAEEGDYSLINELYNLVQKPYDEQPKNEKWFAKRPDWAKKKVGCSMLSCSS</sequence>
<comment type="cofactor">
    <cofactor evidence="8">
        <name>Mg(2+)</name>
        <dbReference type="ChEBI" id="CHEBI:18420"/>
    </cofactor>
    <cofactor evidence="8">
        <name>Mn(2+)</name>
        <dbReference type="ChEBI" id="CHEBI:29035"/>
    </cofactor>
</comment>
<dbReference type="EMBL" id="JAASQL010000006">
    <property type="protein sequence ID" value="NIJ46351.1"/>
    <property type="molecule type" value="Genomic_DNA"/>
</dbReference>
<dbReference type="EC" id="2.7.7.-" evidence="8"/>
<keyword evidence="5 8" id="KW-0547">Nucleotide-binding</keyword>
<comment type="catalytic activity">
    <reaction evidence="8">
        <text>L-tyrosyl-[protein] + ATP = O-(5'-adenylyl)-L-tyrosyl-[protein] + diphosphate</text>
        <dbReference type="Rhea" id="RHEA:54288"/>
        <dbReference type="Rhea" id="RHEA-COMP:10136"/>
        <dbReference type="Rhea" id="RHEA-COMP:13846"/>
        <dbReference type="ChEBI" id="CHEBI:30616"/>
        <dbReference type="ChEBI" id="CHEBI:33019"/>
        <dbReference type="ChEBI" id="CHEBI:46858"/>
        <dbReference type="ChEBI" id="CHEBI:83624"/>
        <dbReference type="EC" id="2.7.7.108"/>
    </reaction>
</comment>
<evidence type="ECO:0000256" key="4">
    <source>
        <dbReference type="ARBA" id="ARBA00022723"/>
    </source>
</evidence>
<keyword evidence="10" id="KW-1185">Reference proteome</keyword>
<dbReference type="NCBIfam" id="NF000658">
    <property type="entry name" value="PRK00029.1"/>
    <property type="match status" value="1"/>
</dbReference>
<feature type="binding site" evidence="8">
    <location>
        <position position="134"/>
    </location>
    <ligand>
        <name>ATP</name>
        <dbReference type="ChEBI" id="CHEBI:30616"/>
    </ligand>
</feature>
<feature type="binding site" evidence="8">
    <location>
        <position position="121"/>
    </location>
    <ligand>
        <name>ATP</name>
        <dbReference type="ChEBI" id="CHEBI:30616"/>
    </ligand>
</feature>
<evidence type="ECO:0000256" key="7">
    <source>
        <dbReference type="ARBA" id="ARBA00022842"/>
    </source>
</evidence>
<feature type="binding site" evidence="8">
    <location>
        <position position="269"/>
    </location>
    <ligand>
        <name>Mg(2+)</name>
        <dbReference type="ChEBI" id="CHEBI:18420"/>
    </ligand>
</feature>
<evidence type="ECO:0000256" key="2">
    <source>
        <dbReference type="ARBA" id="ARBA00022679"/>
    </source>
</evidence>
<feature type="active site" description="Proton acceptor" evidence="8">
    <location>
        <position position="268"/>
    </location>
</feature>
<keyword evidence="4 8" id="KW-0479">Metal-binding</keyword>
<evidence type="ECO:0000313" key="10">
    <source>
        <dbReference type="Proteomes" id="UP000745859"/>
    </source>
</evidence>
<evidence type="ECO:0000256" key="1">
    <source>
        <dbReference type="ARBA" id="ARBA00009747"/>
    </source>
</evidence>
<feature type="binding site" evidence="8">
    <location>
        <position position="103"/>
    </location>
    <ligand>
        <name>ATP</name>
        <dbReference type="ChEBI" id="CHEBI:30616"/>
    </ligand>
</feature>
<evidence type="ECO:0000256" key="8">
    <source>
        <dbReference type="HAMAP-Rule" id="MF_00692"/>
    </source>
</evidence>
<organism evidence="9 10">
    <name type="scientific">Wenyingzhuangia heitensis</name>
    <dbReference type="NCBI Taxonomy" id="1487859"/>
    <lineage>
        <taxon>Bacteria</taxon>
        <taxon>Pseudomonadati</taxon>
        <taxon>Bacteroidota</taxon>
        <taxon>Flavobacteriia</taxon>
        <taxon>Flavobacteriales</taxon>
        <taxon>Flavobacteriaceae</taxon>
        <taxon>Wenyingzhuangia</taxon>
    </lineage>
</organism>
<name>A0ABX0UGN8_9FLAO</name>
<comment type="catalytic activity">
    <reaction evidence="8">
        <text>L-seryl-[protein] + UTP = O-(5'-uridylyl)-L-seryl-[protein] + diphosphate</text>
        <dbReference type="Rhea" id="RHEA:64604"/>
        <dbReference type="Rhea" id="RHEA-COMP:9863"/>
        <dbReference type="Rhea" id="RHEA-COMP:16635"/>
        <dbReference type="ChEBI" id="CHEBI:29999"/>
        <dbReference type="ChEBI" id="CHEBI:33019"/>
        <dbReference type="ChEBI" id="CHEBI:46398"/>
        <dbReference type="ChEBI" id="CHEBI:156051"/>
    </reaction>
</comment>
<comment type="function">
    <text evidence="8">Nucleotidyltransferase involved in the post-translational modification of proteins. It can catalyze the addition of adenosine monophosphate (AMP) or uridine monophosphate (UMP) to a protein, resulting in modifications known as AMPylation and UMPylation.</text>
</comment>
<dbReference type="Pfam" id="PF02696">
    <property type="entry name" value="SelO"/>
    <property type="match status" value="1"/>
</dbReference>
<dbReference type="PANTHER" id="PTHR32057:SF14">
    <property type="entry name" value="PROTEIN ADENYLYLTRANSFERASE SELO, MITOCHONDRIAL"/>
    <property type="match status" value="1"/>
</dbReference>
<feature type="binding site" evidence="8">
    <location>
        <position position="198"/>
    </location>
    <ligand>
        <name>ATP</name>
        <dbReference type="ChEBI" id="CHEBI:30616"/>
    </ligand>
</feature>
<accession>A0ABX0UGN8</accession>
<dbReference type="RefSeq" id="WP_167190304.1">
    <property type="nucleotide sequence ID" value="NZ_JAASQL010000006.1"/>
</dbReference>
<evidence type="ECO:0000256" key="6">
    <source>
        <dbReference type="ARBA" id="ARBA00022840"/>
    </source>
</evidence>
<feature type="binding site" evidence="8">
    <location>
        <position position="191"/>
    </location>
    <ligand>
        <name>ATP</name>
        <dbReference type="ChEBI" id="CHEBI:30616"/>
    </ligand>
</feature>
<keyword evidence="8" id="KW-0464">Manganese</keyword>
<feature type="binding site" evidence="8">
    <location>
        <position position="278"/>
    </location>
    <ligand>
        <name>ATP</name>
        <dbReference type="ChEBI" id="CHEBI:30616"/>
    </ligand>
</feature>